<keyword evidence="4" id="KW-1185">Reference proteome</keyword>
<dbReference type="EMBL" id="SORX01000002">
    <property type="protein sequence ID" value="TFE03047.1"/>
    <property type="molecule type" value="Genomic_DNA"/>
</dbReference>
<dbReference type="Gene3D" id="3.30.420.10">
    <property type="entry name" value="Ribonuclease H-like superfamily/Ribonuclease H"/>
    <property type="match status" value="1"/>
</dbReference>
<feature type="domain" description="YprB ribonuclease H-like" evidence="2">
    <location>
        <begin position="99"/>
        <end position="266"/>
    </location>
</feature>
<evidence type="ECO:0000313" key="4">
    <source>
        <dbReference type="Proteomes" id="UP000297776"/>
    </source>
</evidence>
<accession>A0A4Y8LQ36</accession>
<dbReference type="PANTHER" id="PTHR38462:SF1">
    <property type="entry name" value="YPRB RIBONUCLEASE H-LIKE DOMAIN-CONTAINING PROTEIN"/>
    <property type="match status" value="1"/>
</dbReference>
<dbReference type="GO" id="GO:0003676">
    <property type="term" value="F:nucleic acid binding"/>
    <property type="evidence" value="ECO:0007669"/>
    <property type="project" value="InterPro"/>
</dbReference>
<organism evidence="3 4">
    <name type="scientific">Jeotgalibacillus salarius</name>
    <dbReference type="NCBI Taxonomy" id="546023"/>
    <lineage>
        <taxon>Bacteria</taxon>
        <taxon>Bacillati</taxon>
        <taxon>Bacillota</taxon>
        <taxon>Bacilli</taxon>
        <taxon>Bacillales</taxon>
        <taxon>Caryophanaceae</taxon>
        <taxon>Jeotgalibacillus</taxon>
    </lineage>
</organism>
<dbReference type="Proteomes" id="UP000297776">
    <property type="component" value="Unassembled WGS sequence"/>
</dbReference>
<dbReference type="OrthoDB" id="9790530at2"/>
<evidence type="ECO:0000313" key="3">
    <source>
        <dbReference type="EMBL" id="TFE03047.1"/>
    </source>
</evidence>
<reference evidence="3 4" key="1">
    <citation type="submission" date="2019-03" db="EMBL/GenBank/DDBJ databases">
        <authorList>
            <person name="Yang Y."/>
        </authorList>
    </citation>
    <scope>NUCLEOTIDE SEQUENCE [LARGE SCALE GENOMIC DNA]</scope>
    <source>
        <strain evidence="3 4">ASL-1</strain>
    </source>
</reference>
<comment type="caution">
    <text evidence="3">The sequence shown here is derived from an EMBL/GenBank/DDBJ whole genome shotgun (WGS) entry which is preliminary data.</text>
</comment>
<dbReference type="InterPro" id="IPR038720">
    <property type="entry name" value="YprB_RNase_H-like_dom"/>
</dbReference>
<name>A0A4Y8LQ36_9BACL</name>
<dbReference type="AlphaFoldDB" id="A0A4Y8LQ36"/>
<feature type="region of interest" description="Disordered" evidence="1">
    <location>
        <begin position="1"/>
        <end position="25"/>
    </location>
</feature>
<protein>
    <recommendedName>
        <fullName evidence="2">YprB ribonuclease H-like domain-containing protein</fullName>
    </recommendedName>
</protein>
<evidence type="ECO:0000256" key="1">
    <source>
        <dbReference type="SAM" id="MobiDB-lite"/>
    </source>
</evidence>
<sequence>MSLKKKLDRMKPHLKQQHADKPVQGTDALPHMDLWKSNDTDLFVSGDQYCLIREVHFPLDYKHGHYKLEAFKHAVEAWNNVNFNHSLSAKGFAAEDLFFFDTETTGLSGTGTSIFLLGYARVDKDKIIVKQHILTDPANEVALYLSFLENVDYEMLVTFNGKSFDWPQVKSRHTLIRKHVPKLPETGHFDLYHASKRLWKSSLNSLKLKSIEEKKLGFERKDDIPGYLAPAIYFDFVERKHPEGMLKVLEHNEKDILSLITLYTHISFQLLGTDESQNSKEKLETGKWFKKEGVSNLSEKYLTDSYEMDQNPSAAFHLAFEHKKQHQYPQAITLWEISLEKGLPKEQRESAIEIAKLYEHHLKDFKNAYLFAMQAIKALDTEDLKNERKQKILGQIKHRLNRISRKMSGNNPK</sequence>
<dbReference type="SUPFAM" id="SSF53098">
    <property type="entry name" value="Ribonuclease H-like"/>
    <property type="match status" value="1"/>
</dbReference>
<proteinExistence type="predicted"/>
<dbReference type="InterPro" id="IPR036397">
    <property type="entry name" value="RNaseH_sf"/>
</dbReference>
<gene>
    <name evidence="3" type="ORF">E2626_04340</name>
</gene>
<dbReference type="InterPro" id="IPR012337">
    <property type="entry name" value="RNaseH-like_sf"/>
</dbReference>
<feature type="compositionally biased region" description="Basic residues" evidence="1">
    <location>
        <begin position="1"/>
        <end position="16"/>
    </location>
</feature>
<dbReference type="PANTHER" id="PTHR38462">
    <property type="entry name" value="EXONUCLEASE-LIKE PROTEIN"/>
    <property type="match status" value="1"/>
</dbReference>
<evidence type="ECO:0000259" key="2">
    <source>
        <dbReference type="Pfam" id="PF13482"/>
    </source>
</evidence>
<dbReference type="Pfam" id="PF13482">
    <property type="entry name" value="RNase_H_2"/>
    <property type="match status" value="1"/>
</dbReference>
<dbReference type="SUPFAM" id="SSF81901">
    <property type="entry name" value="HCP-like"/>
    <property type="match status" value="1"/>
</dbReference>